<dbReference type="PANTHER" id="PTHR21405">
    <property type="entry name" value="CDNA SEQUENCE BC021608"/>
    <property type="match status" value="1"/>
</dbReference>
<dbReference type="InterPro" id="IPR019734">
    <property type="entry name" value="TPR_rpt"/>
</dbReference>
<evidence type="ECO:0000256" key="1">
    <source>
        <dbReference type="ARBA" id="ARBA00006995"/>
    </source>
</evidence>
<dbReference type="SUPFAM" id="SSF48452">
    <property type="entry name" value="TPR-like"/>
    <property type="match status" value="1"/>
</dbReference>
<dbReference type="SMART" id="SM00028">
    <property type="entry name" value="TPR"/>
    <property type="match status" value="3"/>
</dbReference>
<proteinExistence type="inferred from homology"/>
<name>A0A915E0G1_9BILA</name>
<evidence type="ECO:0000313" key="6">
    <source>
        <dbReference type="WBParaSite" id="jg25625"/>
    </source>
</evidence>
<feature type="repeat" description="TPR" evidence="4">
    <location>
        <begin position="77"/>
        <end position="110"/>
    </location>
</feature>
<keyword evidence="3 4" id="KW-0802">TPR repeat</keyword>
<dbReference type="PROSITE" id="PS50005">
    <property type="entry name" value="TPR"/>
    <property type="match status" value="1"/>
</dbReference>
<dbReference type="AlphaFoldDB" id="A0A915E0G1"/>
<evidence type="ECO:0000256" key="2">
    <source>
        <dbReference type="ARBA" id="ARBA00022737"/>
    </source>
</evidence>
<dbReference type="InterPro" id="IPR011990">
    <property type="entry name" value="TPR-like_helical_dom_sf"/>
</dbReference>
<comment type="similarity">
    <text evidence="1">Belongs to the TTC36 family.</text>
</comment>
<dbReference type="FunFam" id="1.25.40.10:FF:000213">
    <property type="entry name" value="Tetratricopeptide repeat domain 36"/>
    <property type="match status" value="1"/>
</dbReference>
<dbReference type="PANTHER" id="PTHR21405:SF0">
    <property type="entry name" value="TETRATRICOPEPTIDE REPEAT PROTEIN 36"/>
    <property type="match status" value="1"/>
</dbReference>
<accession>A0A915E0G1</accession>
<reference evidence="6" key="1">
    <citation type="submission" date="2022-11" db="UniProtKB">
        <authorList>
            <consortium name="WormBaseParasite"/>
        </authorList>
    </citation>
    <scope>IDENTIFICATION</scope>
</reference>
<dbReference type="Proteomes" id="UP000887574">
    <property type="component" value="Unplaced"/>
</dbReference>
<dbReference type="Pfam" id="PF13424">
    <property type="entry name" value="TPR_12"/>
    <property type="match status" value="1"/>
</dbReference>
<keyword evidence="5" id="KW-1185">Reference proteome</keyword>
<dbReference type="Gene3D" id="1.25.40.10">
    <property type="entry name" value="Tetratricopeptide repeat domain"/>
    <property type="match status" value="1"/>
</dbReference>
<organism evidence="5 6">
    <name type="scientific">Ditylenchus dipsaci</name>
    <dbReference type="NCBI Taxonomy" id="166011"/>
    <lineage>
        <taxon>Eukaryota</taxon>
        <taxon>Metazoa</taxon>
        <taxon>Ecdysozoa</taxon>
        <taxon>Nematoda</taxon>
        <taxon>Chromadorea</taxon>
        <taxon>Rhabditida</taxon>
        <taxon>Tylenchina</taxon>
        <taxon>Tylenchomorpha</taxon>
        <taxon>Sphaerularioidea</taxon>
        <taxon>Anguinidae</taxon>
        <taxon>Anguininae</taxon>
        <taxon>Ditylenchus</taxon>
    </lineage>
</organism>
<dbReference type="GO" id="GO:0006570">
    <property type="term" value="P:tyrosine metabolic process"/>
    <property type="evidence" value="ECO:0007669"/>
    <property type="project" value="TreeGrafter"/>
</dbReference>
<dbReference type="WBParaSite" id="jg25625">
    <property type="protein sequence ID" value="jg25625"/>
    <property type="gene ID" value="jg25625"/>
</dbReference>
<evidence type="ECO:0000256" key="4">
    <source>
        <dbReference type="PROSITE-ProRule" id="PRU00339"/>
    </source>
</evidence>
<dbReference type="InterPro" id="IPR038906">
    <property type="entry name" value="TTC36"/>
</dbReference>
<evidence type="ECO:0000256" key="3">
    <source>
        <dbReference type="ARBA" id="ARBA00022803"/>
    </source>
</evidence>
<protein>
    <submittedName>
        <fullName evidence="6">Tetratricopeptide repeat protein 36</fullName>
    </submittedName>
</protein>
<keyword evidence="2" id="KW-0677">Repeat</keyword>
<sequence length="184" mass="20340">MSTARDKNVLGMILNPLMPGPLFEDDSQCAPEPKLNLPNIEQCEQLDIEGVKLAESLNYEEALSKFNEAITICPSNPSPYNNRAQVYRLQGKNDEALDDLEKSIALSEGKGKSALQAYNQRALIHRLQGENDKAKEDYEKAASLGSKFAKMQLVALNPYAAMCNAMLTEVMAKTANNNELKRCS</sequence>
<evidence type="ECO:0000313" key="5">
    <source>
        <dbReference type="Proteomes" id="UP000887574"/>
    </source>
</evidence>